<evidence type="ECO:0000313" key="12">
    <source>
        <dbReference type="Proteomes" id="UP000009027"/>
    </source>
</evidence>
<dbReference type="GO" id="GO:0005886">
    <property type="term" value="C:plasma membrane"/>
    <property type="evidence" value="ECO:0007669"/>
    <property type="project" value="UniProtKB-SubCell"/>
</dbReference>
<evidence type="ECO:0000313" key="11">
    <source>
        <dbReference type="EMBL" id="CCD18404.1"/>
    </source>
</evidence>
<feature type="region of interest" description="Disordered" evidence="9">
    <location>
        <begin position="37"/>
        <end position="56"/>
    </location>
</feature>
<dbReference type="Proteomes" id="UP000009027">
    <property type="component" value="Unassembled WGS sequence"/>
</dbReference>
<keyword evidence="4" id="KW-0336">GPI-anchor</keyword>
<dbReference type="EMBL" id="CAEX01001085">
    <property type="protein sequence ID" value="CCD18404.1"/>
    <property type="molecule type" value="Genomic_DNA"/>
</dbReference>
<comment type="function">
    <text evidence="1">VSG forms a coat on the surface of the parasite. The trypanosome evades the immune response of the host by expressing a series of antigenically distinct VSGs from an estimated 1000 VSG genes.</text>
</comment>
<evidence type="ECO:0000256" key="3">
    <source>
        <dbReference type="ARBA" id="ARBA00022475"/>
    </source>
</evidence>
<evidence type="ECO:0000256" key="5">
    <source>
        <dbReference type="ARBA" id="ARBA00022729"/>
    </source>
</evidence>
<feature type="compositionally biased region" description="Low complexity" evidence="9">
    <location>
        <begin position="358"/>
        <end position="368"/>
    </location>
</feature>
<evidence type="ECO:0000256" key="8">
    <source>
        <dbReference type="ARBA" id="ARBA00023288"/>
    </source>
</evidence>
<protein>
    <recommendedName>
        <fullName evidence="10">Trypanosome variant surface glycoprotein B-type N-terminal domain-containing protein</fullName>
    </recommendedName>
</protein>
<feature type="domain" description="Trypanosome variant surface glycoprotein B-type N-terminal" evidence="10">
    <location>
        <begin position="116"/>
        <end position="297"/>
    </location>
</feature>
<name>F9WLL2_TRYVY</name>
<proteinExistence type="predicted"/>
<feature type="non-terminal residue" evidence="11">
    <location>
        <position position="1"/>
    </location>
</feature>
<dbReference type="Pfam" id="PF13206">
    <property type="entry name" value="VSG_B"/>
    <property type="match status" value="1"/>
</dbReference>
<feature type="region of interest" description="Disordered" evidence="9">
    <location>
        <begin position="309"/>
        <end position="391"/>
    </location>
</feature>
<evidence type="ECO:0000259" key="10">
    <source>
        <dbReference type="Pfam" id="PF13206"/>
    </source>
</evidence>
<evidence type="ECO:0000256" key="7">
    <source>
        <dbReference type="ARBA" id="ARBA00023180"/>
    </source>
</evidence>
<evidence type="ECO:0000256" key="6">
    <source>
        <dbReference type="ARBA" id="ARBA00023136"/>
    </source>
</evidence>
<dbReference type="GO" id="GO:0098552">
    <property type="term" value="C:side of membrane"/>
    <property type="evidence" value="ECO:0007669"/>
    <property type="project" value="UniProtKB-KW"/>
</dbReference>
<keyword evidence="5" id="KW-0732">Signal</keyword>
<evidence type="ECO:0000256" key="1">
    <source>
        <dbReference type="ARBA" id="ARBA00002523"/>
    </source>
</evidence>
<evidence type="ECO:0000256" key="4">
    <source>
        <dbReference type="ARBA" id="ARBA00022622"/>
    </source>
</evidence>
<comment type="subcellular location">
    <subcellularLocation>
        <location evidence="2">Cell membrane</location>
        <topology evidence="2">Lipid-anchor</topology>
        <topology evidence="2">GPI-anchor</topology>
    </subcellularLocation>
</comment>
<accession>F9WLL2</accession>
<feature type="compositionally biased region" description="Basic and acidic residues" evidence="9">
    <location>
        <begin position="346"/>
        <end position="355"/>
    </location>
</feature>
<keyword evidence="7" id="KW-0325">Glycoprotein</keyword>
<reference evidence="11 12" key="1">
    <citation type="journal article" date="2012" name="Proc. Natl. Acad. Sci. U.S.A.">
        <title>Antigenic diversity is generated by distinct evolutionary mechanisms in African trypanosome species.</title>
        <authorList>
            <person name="Jackson A.P."/>
            <person name="Berry A."/>
            <person name="Aslett M."/>
            <person name="Allison H.C."/>
            <person name="Burton P."/>
            <person name="Vavrova-Anderson J."/>
            <person name="Brown R."/>
            <person name="Browne H."/>
            <person name="Corton N."/>
            <person name="Hauser H."/>
            <person name="Gamble J."/>
            <person name="Gilderthorp R."/>
            <person name="Marcello L."/>
            <person name="McQuillan J."/>
            <person name="Otto T.D."/>
            <person name="Quail M.A."/>
            <person name="Sanders M.J."/>
            <person name="van Tonder A."/>
            <person name="Ginger M.L."/>
            <person name="Field M.C."/>
            <person name="Barry J.D."/>
            <person name="Hertz-Fowler C."/>
            <person name="Berriman M."/>
        </authorList>
    </citation>
    <scope>NUCLEOTIDE SEQUENCE</scope>
    <source>
        <strain evidence="11 12">Y486</strain>
    </source>
</reference>
<organism evidence="11 12">
    <name type="scientific">Trypanosoma vivax (strain Y486)</name>
    <dbReference type="NCBI Taxonomy" id="1055687"/>
    <lineage>
        <taxon>Eukaryota</taxon>
        <taxon>Discoba</taxon>
        <taxon>Euglenozoa</taxon>
        <taxon>Kinetoplastea</taxon>
        <taxon>Metakinetoplastina</taxon>
        <taxon>Trypanosomatida</taxon>
        <taxon>Trypanosomatidae</taxon>
        <taxon>Trypanosoma</taxon>
        <taxon>Duttonella</taxon>
    </lineage>
</organism>
<feature type="compositionally biased region" description="Polar residues" evidence="9">
    <location>
        <begin position="369"/>
        <end position="391"/>
    </location>
</feature>
<gene>
    <name evidence="11" type="ORF">TvY486_0000970</name>
</gene>
<keyword evidence="3" id="KW-1003">Cell membrane</keyword>
<dbReference type="VEuPathDB" id="TriTrypDB:TvY486_0000970"/>
<keyword evidence="6" id="KW-0472">Membrane</keyword>
<evidence type="ECO:0000256" key="9">
    <source>
        <dbReference type="SAM" id="MobiDB-lite"/>
    </source>
</evidence>
<dbReference type="AlphaFoldDB" id="F9WLL2"/>
<feature type="compositionally biased region" description="Polar residues" evidence="9">
    <location>
        <begin position="325"/>
        <end position="339"/>
    </location>
</feature>
<keyword evidence="8" id="KW-0449">Lipoprotein</keyword>
<sequence>ATTAALDWLRGEVAKRKGGLGCERAAPEMLAMCRAATGEDTESEQKGRSATTYKASQEARSEALEKLTNTASTWHEAGKGDNTAPGFVAIAAQHAAQFAWSTPDLGDAASAGIAETMIYLCNDRTGGSGAGCGSNAGTDCPCAPTKWVVKKTGATKPTELQTGNNWNALKSSSGAANTADKVKTNWDTAKKICEATTHAPQRTRTVSTQVRDSATQLATRILHAENIATQHATLLCLGTSSGTGCAGTGGQETCICYTKGGDAIANVTEIPFIKAALEAAAKLEQIEHDYEAALRLKSAWLTTNGHAQDAYAEEESPGDEAAAVSKNTEAQQNSSSTNTQKRHSRGTREAPEATRQDGQACAAQGQQCNPRTRTCEAQGNADNAHTKDTASANTGAHSLARAASALAVVRGTLAR</sequence>
<keyword evidence="12" id="KW-1185">Reference proteome</keyword>
<evidence type="ECO:0000256" key="2">
    <source>
        <dbReference type="ARBA" id="ARBA00004609"/>
    </source>
</evidence>
<dbReference type="InterPro" id="IPR025932">
    <property type="entry name" value="Trypano_VSG_B_N_dom"/>
</dbReference>